<proteinExistence type="predicted"/>
<dbReference type="InterPro" id="IPR046362">
    <property type="entry name" value="Zw10/DSL1_C_sf"/>
</dbReference>
<dbReference type="Gene3D" id="1.10.357.150">
    <property type="match status" value="1"/>
</dbReference>
<feature type="domain" description="Centromere/kinetochore protein zw10 C-terminal" evidence="1">
    <location>
        <begin position="404"/>
        <end position="528"/>
    </location>
</feature>
<sequence>MIPDSAVLDRATINTLSTTIAREQEILVKTLAKTSSPPTSSDYEAWFRIRTDIAASSSRLEELIEKADKNQPRDSKNESEAAQIALSEATETHRILSILRDVCRALEGLKAGFGLASSLEKDAKILIDLRKTLKDFGREERCGLKVVSSLKAQRTELQSALAVRVEQDWKELIDVTAAGIHLLNDVSFSSRLKDLIAASKNLQIFSTITKDLADRIFRQVVAPVANGKAGFVILEGEEISLQVINQPDVFPLEISAVTRLSEIRLCFLFLKRNVFKMDAETNGELAGALGRAMEAELVEAVQRNCIEDSLPADFAEFQAVKVDIVKGVAELKAVLAELNCMNPVGGNWEVDVGSLETVYAAKSGRELLIRSRHLLMSERDFLTPHKIASLAKSPADEGDDFALFQLQDMSVSTCVVTIMDHGRQLLERASSAASLRSLVTAVYNSSSMLLDIVPYSFQQKLISIPSAGVLFFTSCMYTSYQLHICNRIVQRCVASSGALDLSDDTNWNVSFLDLIIRLRSKAFEVLNAVSEFFAKEVLDVINDGQTTLVSGLMTKLAQSQLKNLLDQSALKRGLDVVNKLAACWREILPPIVFQQTIGVLVDRILVDSTNRVVSVEDINASDSTKLCENFRWLLAQAAESLKFGDASAETAPFKHVSSWMRFSEIIFILDASMSQIGERWADGNGPLAEHLSPDELKKMIRGLFENNDRRAKLLACIH</sequence>
<dbReference type="InterPro" id="IPR048343">
    <property type="entry name" value="ZW10_C"/>
</dbReference>
<gene>
    <name evidence="3" type="ORF">BV898_15223</name>
</gene>
<reference evidence="4" key="1">
    <citation type="submission" date="2017-01" db="EMBL/GenBank/DDBJ databases">
        <title>Comparative genomics of anhydrobiosis in the tardigrade Hypsibius dujardini.</title>
        <authorList>
            <person name="Yoshida Y."/>
            <person name="Koutsovoulos G."/>
            <person name="Laetsch D."/>
            <person name="Stevens L."/>
            <person name="Kumar S."/>
            <person name="Horikawa D."/>
            <person name="Ishino K."/>
            <person name="Komine S."/>
            <person name="Tomita M."/>
            <person name="Blaxter M."/>
            <person name="Arakawa K."/>
        </authorList>
    </citation>
    <scope>NUCLEOTIDE SEQUENCE [LARGE SCALE GENOMIC DNA]</scope>
    <source>
        <strain evidence="4">Z151</strain>
    </source>
</reference>
<keyword evidence="4" id="KW-1185">Reference proteome</keyword>
<dbReference type="PANTHER" id="PTHR12205">
    <property type="entry name" value="CENTROMERE/KINETOCHORE PROTEIN ZW10"/>
    <property type="match status" value="1"/>
</dbReference>
<protein>
    <submittedName>
        <fullName evidence="3">Centromere/kinetochore protein zw10-like protein</fullName>
    </submittedName>
</protein>
<name>A0A9X6NC78_HYPEX</name>
<organism evidence="3 4">
    <name type="scientific">Hypsibius exemplaris</name>
    <name type="common">Freshwater tardigrade</name>
    <dbReference type="NCBI Taxonomy" id="2072580"/>
    <lineage>
        <taxon>Eukaryota</taxon>
        <taxon>Metazoa</taxon>
        <taxon>Ecdysozoa</taxon>
        <taxon>Tardigrada</taxon>
        <taxon>Eutardigrada</taxon>
        <taxon>Parachela</taxon>
        <taxon>Hypsibioidea</taxon>
        <taxon>Hypsibiidae</taxon>
        <taxon>Hypsibius</taxon>
    </lineage>
</organism>
<dbReference type="GO" id="GO:0007094">
    <property type="term" value="P:mitotic spindle assembly checkpoint signaling"/>
    <property type="evidence" value="ECO:0007669"/>
    <property type="project" value="TreeGrafter"/>
</dbReference>
<dbReference type="GO" id="GO:0006888">
    <property type="term" value="P:endoplasmic reticulum to Golgi vesicle-mediated transport"/>
    <property type="evidence" value="ECO:0007669"/>
    <property type="project" value="TreeGrafter"/>
</dbReference>
<evidence type="ECO:0000259" key="2">
    <source>
        <dbReference type="Pfam" id="PF22766"/>
    </source>
</evidence>
<evidence type="ECO:0000313" key="3">
    <source>
        <dbReference type="EMBL" id="OWA50714.1"/>
    </source>
</evidence>
<dbReference type="EMBL" id="MTYJ01000200">
    <property type="protein sequence ID" value="OWA50714.1"/>
    <property type="molecule type" value="Genomic_DNA"/>
</dbReference>
<dbReference type="Proteomes" id="UP000192578">
    <property type="component" value="Unassembled WGS sequence"/>
</dbReference>
<dbReference type="AlphaFoldDB" id="A0A9X6NC78"/>
<dbReference type="GO" id="GO:1990423">
    <property type="term" value="C:RZZ complex"/>
    <property type="evidence" value="ECO:0007669"/>
    <property type="project" value="TreeGrafter"/>
</dbReference>
<accession>A0A9X6NC78</accession>
<evidence type="ECO:0000313" key="4">
    <source>
        <dbReference type="Proteomes" id="UP000192578"/>
    </source>
</evidence>
<feature type="domain" description="ZW10 C-terminal helical" evidence="2">
    <location>
        <begin position="570"/>
        <end position="716"/>
    </location>
</feature>
<dbReference type="InterPro" id="IPR055148">
    <property type="entry name" value="ZW10_C_2"/>
</dbReference>
<comment type="caution">
    <text evidence="3">The sequence shown here is derived from an EMBL/GenBank/DDBJ whole genome shotgun (WGS) entry which is preliminary data.</text>
</comment>
<dbReference type="Pfam" id="PF22766">
    <property type="entry name" value="ZW10_C2"/>
    <property type="match status" value="1"/>
</dbReference>
<dbReference type="Pfam" id="PF20666">
    <property type="entry name" value="ZW10_C"/>
    <property type="match status" value="1"/>
</dbReference>
<dbReference type="PANTHER" id="PTHR12205:SF0">
    <property type="entry name" value="CENTROMERE_KINETOCHORE PROTEIN ZW10 HOMOLOG"/>
    <property type="match status" value="1"/>
</dbReference>
<evidence type="ECO:0000259" key="1">
    <source>
        <dbReference type="Pfam" id="PF20666"/>
    </source>
</evidence>
<dbReference type="OrthoDB" id="534815at2759"/>
<dbReference type="GO" id="GO:0005737">
    <property type="term" value="C:cytoplasm"/>
    <property type="evidence" value="ECO:0007669"/>
    <property type="project" value="GOC"/>
</dbReference>